<evidence type="ECO:0000256" key="4">
    <source>
        <dbReference type="ARBA" id="ARBA00023128"/>
    </source>
</evidence>
<keyword evidence="3" id="KW-0689">Ribosomal protein</keyword>
<evidence type="ECO:0000256" key="7">
    <source>
        <dbReference type="ARBA" id="ARBA00077936"/>
    </source>
</evidence>
<dbReference type="GO" id="GO:0005762">
    <property type="term" value="C:mitochondrial large ribosomal subunit"/>
    <property type="evidence" value="ECO:0007669"/>
    <property type="project" value="TreeGrafter"/>
</dbReference>
<evidence type="ECO:0000256" key="3">
    <source>
        <dbReference type="ARBA" id="ARBA00022980"/>
    </source>
</evidence>
<dbReference type="FunFam" id="3.40.30.10:FF:000260">
    <property type="entry name" value="Mitochondrial ribosomal protein L44"/>
    <property type="match status" value="1"/>
</dbReference>
<dbReference type="Gene3D" id="3.40.30.10">
    <property type="entry name" value="Glutaredoxin"/>
    <property type="match status" value="1"/>
</dbReference>
<evidence type="ECO:0000256" key="6">
    <source>
        <dbReference type="ARBA" id="ARBA00035180"/>
    </source>
</evidence>
<evidence type="ECO:0000256" key="1">
    <source>
        <dbReference type="ARBA" id="ARBA00004173"/>
    </source>
</evidence>
<dbReference type="OrthoDB" id="4136894at2759"/>
<dbReference type="PANTHER" id="PTHR28236:SF1">
    <property type="entry name" value="LARGE RIBOSOMAL SUBUNIT PROTEIN ML53"/>
    <property type="match status" value="1"/>
</dbReference>
<dbReference type="RefSeq" id="XP_031856396.1">
    <property type="nucleotide sequence ID" value="XM_032000505.1"/>
</dbReference>
<evidence type="ECO:0000256" key="2">
    <source>
        <dbReference type="ARBA" id="ARBA00005557"/>
    </source>
</evidence>
<dbReference type="AlphaFoldDB" id="A0A5E8C3N1"/>
<dbReference type="Proteomes" id="UP000398389">
    <property type="component" value="Unassembled WGS sequence"/>
</dbReference>
<dbReference type="GO" id="GO:0003735">
    <property type="term" value="F:structural constituent of ribosome"/>
    <property type="evidence" value="ECO:0007669"/>
    <property type="project" value="TreeGrafter"/>
</dbReference>
<reference evidence="8 9" key="1">
    <citation type="submission" date="2019-09" db="EMBL/GenBank/DDBJ databases">
        <authorList>
            <person name="Brejova B."/>
        </authorList>
    </citation>
    <scope>NUCLEOTIDE SEQUENCE [LARGE SCALE GENOMIC DNA]</scope>
</reference>
<dbReference type="Pfam" id="PF10780">
    <property type="entry name" value="MRP_L53"/>
    <property type="match status" value="1"/>
</dbReference>
<dbReference type="PANTHER" id="PTHR28236">
    <property type="entry name" value="54S RIBOSOMAL PROTEIN L44, MITOCHONDRIAL"/>
    <property type="match status" value="1"/>
</dbReference>
<sequence>MITKYFAKVSVSFNPLVAAAKPARVFLSNIPPKSRNASIALTQKILAPSSTEPSVISVTFKDGNVISLDPTQNSTVEVAEAFDRYSRVLKLKDDISEE</sequence>
<dbReference type="GeneID" id="43584605"/>
<keyword evidence="9" id="KW-1185">Reference proteome</keyword>
<protein>
    <recommendedName>
        <fullName evidence="6">Large ribosomal subunit protein mL53</fullName>
    </recommendedName>
    <alternativeName>
        <fullName evidence="7">54S ribosomal protein L44, mitochondrial</fullName>
    </alternativeName>
</protein>
<keyword evidence="5" id="KW-0687">Ribonucleoprotein</keyword>
<accession>A0A5E8C3N1</accession>
<dbReference type="InterPro" id="IPR019716">
    <property type="entry name" value="Ribosomal_mL53"/>
</dbReference>
<evidence type="ECO:0000313" key="9">
    <source>
        <dbReference type="Proteomes" id="UP000398389"/>
    </source>
</evidence>
<organism evidence="8 9">
    <name type="scientific">Magnusiomyces paraingens</name>
    <dbReference type="NCBI Taxonomy" id="2606893"/>
    <lineage>
        <taxon>Eukaryota</taxon>
        <taxon>Fungi</taxon>
        <taxon>Dikarya</taxon>
        <taxon>Ascomycota</taxon>
        <taxon>Saccharomycotina</taxon>
        <taxon>Dipodascomycetes</taxon>
        <taxon>Dipodascales</taxon>
        <taxon>Dipodascaceae</taxon>
        <taxon>Magnusiomyces</taxon>
    </lineage>
</organism>
<keyword evidence="4" id="KW-0496">Mitochondrion</keyword>
<comment type="similarity">
    <text evidence="2">Belongs to the mitochondrion-specific ribosomal protein mL53 family.</text>
</comment>
<gene>
    <name evidence="8" type="ORF">SAPINGB_P005791</name>
</gene>
<comment type="subcellular location">
    <subcellularLocation>
        <location evidence="1">Mitochondrion</location>
    </subcellularLocation>
</comment>
<evidence type="ECO:0000313" key="8">
    <source>
        <dbReference type="EMBL" id="VVT57630.1"/>
    </source>
</evidence>
<proteinExistence type="inferred from homology"/>
<evidence type="ECO:0000256" key="5">
    <source>
        <dbReference type="ARBA" id="ARBA00023274"/>
    </source>
</evidence>
<name>A0A5E8C3N1_9ASCO</name>
<dbReference type="InterPro" id="IPR042776">
    <property type="entry name" value="Ribosomal_mL53_fung"/>
</dbReference>
<dbReference type="EMBL" id="CABVLU010000005">
    <property type="protein sequence ID" value="VVT57630.1"/>
    <property type="molecule type" value="Genomic_DNA"/>
</dbReference>